<dbReference type="eggNOG" id="ENOG502RU0P">
    <property type="taxonomic scope" value="Eukaryota"/>
</dbReference>
<dbReference type="Gene3D" id="1.20.5.190">
    <property type="match status" value="2"/>
</dbReference>
<dbReference type="Bgee" id="ENSOCUG00000029693">
    <property type="expression patterns" value="Expressed in testis and 5 other cell types or tissues"/>
</dbReference>
<accession>U3KNR5</accession>
<dbReference type="AlphaFoldDB" id="U3KNR5"/>
<reference evidence="1" key="2">
    <citation type="submission" date="2025-08" db="UniProtKB">
        <authorList>
            <consortium name="Ensembl"/>
        </authorList>
    </citation>
    <scope>IDENTIFICATION</scope>
    <source>
        <strain evidence="1">Thorbecke</strain>
    </source>
</reference>
<evidence type="ECO:0008006" key="3">
    <source>
        <dbReference type="Google" id="ProtNLM"/>
    </source>
</evidence>
<reference evidence="1 2" key="1">
    <citation type="journal article" date="2011" name="Nature">
        <title>A high-resolution map of human evolutionary constraint using 29 mammals.</title>
        <authorList>
            <person name="Lindblad-Toh K."/>
            <person name="Garber M."/>
            <person name="Zuk O."/>
            <person name="Lin M.F."/>
            <person name="Parker B.J."/>
            <person name="Washietl S."/>
            <person name="Kheradpour P."/>
            <person name="Ernst J."/>
            <person name="Jordan G."/>
            <person name="Mauceli E."/>
            <person name="Ward L.D."/>
            <person name="Lowe C.B."/>
            <person name="Holloway A.K."/>
            <person name="Clamp M."/>
            <person name="Gnerre S."/>
            <person name="Alfoldi J."/>
            <person name="Beal K."/>
            <person name="Chang J."/>
            <person name="Clawson H."/>
            <person name="Cuff J."/>
            <person name="Di Palma F."/>
            <person name="Fitzgerald S."/>
            <person name="Flicek P."/>
            <person name="Guttman M."/>
            <person name="Hubisz M.J."/>
            <person name="Jaffe D.B."/>
            <person name="Jungreis I."/>
            <person name="Kent W.J."/>
            <person name="Kostka D."/>
            <person name="Lara M."/>
            <person name="Martins A.L."/>
            <person name="Massingham T."/>
            <person name="Moltke I."/>
            <person name="Raney B.J."/>
            <person name="Rasmussen M.D."/>
            <person name="Robinson J."/>
            <person name="Stark A."/>
            <person name="Vilella A.J."/>
            <person name="Wen J."/>
            <person name="Xie X."/>
            <person name="Zody M.C."/>
            <person name="Baldwin J."/>
            <person name="Bloom T."/>
            <person name="Chin C.W."/>
            <person name="Heiman D."/>
            <person name="Nicol R."/>
            <person name="Nusbaum C."/>
            <person name="Young S."/>
            <person name="Wilkinson J."/>
            <person name="Worley K.C."/>
            <person name="Kovar C.L."/>
            <person name="Muzny D.M."/>
            <person name="Gibbs R.A."/>
            <person name="Cree A."/>
            <person name="Dihn H.H."/>
            <person name="Fowler G."/>
            <person name="Jhangiani S."/>
            <person name="Joshi V."/>
            <person name="Lee S."/>
            <person name="Lewis L.R."/>
            <person name="Nazareth L.V."/>
            <person name="Okwuonu G."/>
            <person name="Santibanez J."/>
            <person name="Warren W.C."/>
            <person name="Mardis E.R."/>
            <person name="Weinstock G.M."/>
            <person name="Wilson R.K."/>
            <person name="Delehaunty K."/>
            <person name="Dooling D."/>
            <person name="Fronik C."/>
            <person name="Fulton L."/>
            <person name="Fulton B."/>
            <person name="Graves T."/>
            <person name="Minx P."/>
            <person name="Sodergren E."/>
            <person name="Birney E."/>
            <person name="Margulies E.H."/>
            <person name="Herrero J."/>
            <person name="Green E.D."/>
            <person name="Haussler D."/>
            <person name="Siepel A."/>
            <person name="Goldman N."/>
            <person name="Pollard K.S."/>
            <person name="Pedersen J.S."/>
            <person name="Lander E.S."/>
            <person name="Kellis M."/>
        </authorList>
    </citation>
    <scope>NUCLEOTIDE SEQUENCE [LARGE SCALE GENOMIC DNA]</scope>
    <source>
        <strain evidence="1 2">Thorbecke inbred</strain>
    </source>
</reference>
<dbReference type="SMART" id="SM00015">
    <property type="entry name" value="IQ"/>
    <property type="match status" value="2"/>
</dbReference>
<name>U3KNR5_RABIT</name>
<sequence length="193" mass="23059">LTARNLCTCVHICVDRCVHSLKVKGMRARSEHEEWVSCLFLATLFPAKMKPLPPNAAALSTKIQAWWRGTLLRRTLLHAALRAWVIQCWWRKLRQRHVERNRQALLDFYLWQTRAAVRLQTWYRMWCIRRRYCTVLNAVHIIQGCWRYHKSQTRYFFRGVYEITASQLKLQLDMAFGPQICRITDSIPFPIKD</sequence>
<reference evidence="1" key="3">
    <citation type="submission" date="2025-09" db="UniProtKB">
        <authorList>
            <consortium name="Ensembl"/>
        </authorList>
    </citation>
    <scope>IDENTIFICATION</scope>
    <source>
        <strain evidence="1">Thorbecke</strain>
    </source>
</reference>
<dbReference type="InParanoid" id="U3KNR5"/>
<dbReference type="InterPro" id="IPR039887">
    <property type="entry name" value="IQCF"/>
</dbReference>
<dbReference type="PANTHER" id="PTHR21633">
    <property type="entry name" value="IQ MOTIF CONTAINING F"/>
    <property type="match status" value="1"/>
</dbReference>
<dbReference type="InterPro" id="IPR000048">
    <property type="entry name" value="IQ_motif_EF-hand-BS"/>
</dbReference>
<dbReference type="GeneTree" id="ENSGT00390000004641"/>
<protein>
    <recommendedName>
        <fullName evidence="3">IQ motif containing F5</fullName>
    </recommendedName>
</protein>
<dbReference type="PROSITE" id="PS50096">
    <property type="entry name" value="IQ"/>
    <property type="match status" value="1"/>
</dbReference>
<dbReference type="HOGENOM" id="CLU_114989_0_0_1"/>
<dbReference type="Ensembl" id="ENSOCUT00000033826.2">
    <property type="protein sequence ID" value="ENSOCUP00000026874.2"/>
    <property type="gene ID" value="ENSOCUG00000029693.2"/>
</dbReference>
<dbReference type="PANTHER" id="PTHR21633:SF10">
    <property type="entry name" value="IQ MOTIF CONTAINING F4"/>
    <property type="match status" value="1"/>
</dbReference>
<dbReference type="Pfam" id="PF00612">
    <property type="entry name" value="IQ"/>
    <property type="match status" value="2"/>
</dbReference>
<organism evidence="1 2">
    <name type="scientific">Oryctolagus cuniculus</name>
    <name type="common">Rabbit</name>
    <dbReference type="NCBI Taxonomy" id="9986"/>
    <lineage>
        <taxon>Eukaryota</taxon>
        <taxon>Metazoa</taxon>
        <taxon>Chordata</taxon>
        <taxon>Craniata</taxon>
        <taxon>Vertebrata</taxon>
        <taxon>Euteleostomi</taxon>
        <taxon>Mammalia</taxon>
        <taxon>Eutheria</taxon>
        <taxon>Euarchontoglires</taxon>
        <taxon>Glires</taxon>
        <taxon>Lagomorpha</taxon>
        <taxon>Leporidae</taxon>
        <taxon>Oryctolagus</taxon>
    </lineage>
</organism>
<dbReference type="EMBL" id="AAGW02044159">
    <property type="status" value="NOT_ANNOTATED_CDS"/>
    <property type="molecule type" value="Genomic_DNA"/>
</dbReference>
<dbReference type="FunFam" id="1.20.5.190:FF:000014">
    <property type="entry name" value="IQ motif containing F5"/>
    <property type="match status" value="1"/>
</dbReference>
<dbReference type="GO" id="GO:0005516">
    <property type="term" value="F:calmodulin binding"/>
    <property type="evidence" value="ECO:0007669"/>
    <property type="project" value="TreeGrafter"/>
</dbReference>
<proteinExistence type="predicted"/>
<dbReference type="PaxDb" id="9986-ENSOCUP00000026874"/>
<evidence type="ECO:0000313" key="2">
    <source>
        <dbReference type="Proteomes" id="UP000001811"/>
    </source>
</evidence>
<evidence type="ECO:0000313" key="1">
    <source>
        <dbReference type="Ensembl" id="ENSOCUP00000026874.2"/>
    </source>
</evidence>
<dbReference type="Proteomes" id="UP000001811">
    <property type="component" value="Chromosome 9"/>
</dbReference>
<keyword evidence="2" id="KW-1185">Reference proteome</keyword>